<dbReference type="PANTHER" id="PTHR15231:SF1">
    <property type="entry name" value="PHOSPHATIDYLINOSITOL N-ACETYLGLUCOSAMINYLTRANSFERASE SUBUNIT H"/>
    <property type="match status" value="1"/>
</dbReference>
<dbReference type="Pfam" id="PF10181">
    <property type="entry name" value="PIG-H"/>
    <property type="match status" value="1"/>
</dbReference>
<evidence type="ECO:0000313" key="5">
    <source>
        <dbReference type="EMBL" id="KAF4373784.1"/>
    </source>
</evidence>
<feature type="transmembrane region" description="Helical" evidence="3">
    <location>
        <begin position="43"/>
        <end position="62"/>
    </location>
</feature>
<dbReference type="AlphaFoldDB" id="A0A7J6FST0"/>
<comment type="similarity">
    <text evidence="2">Belongs to the PIGH family.</text>
</comment>
<accession>A0A7J6FST0</accession>
<dbReference type="GO" id="GO:0000506">
    <property type="term" value="C:glycosylphosphatidylinositol-N-acetylglucosaminyltransferase (GPI-GnT) complex"/>
    <property type="evidence" value="ECO:0007669"/>
    <property type="project" value="InterPro"/>
</dbReference>
<comment type="pathway">
    <text evidence="1">Glycolipid biosynthesis; glycosylphosphatidylinositol-anchor biosynthesis.</text>
</comment>
<dbReference type="UniPathway" id="UPA00196"/>
<sequence length="192" mass="21577">MVESSISSSSSSYTYLTDCKSSFQIHNILPPSSNPLTLTLNHFLLLLLLLFSPFIAFFFVNLKLGTPSPIFILPWSLLLLLKLLLGNPIHKESVILMPAFGVQIETHYTRGRVSRRFIAVDKILKPVLLECVTPATCYWNLSLIVQGEQQLISVFKVLRPPAKMLVPIWKALCAVTTDNDKEEESSKENCRG</sequence>
<dbReference type="Proteomes" id="UP000525078">
    <property type="component" value="Unassembled WGS sequence"/>
</dbReference>
<gene>
    <name evidence="5" type="ORF">F8388_007690</name>
</gene>
<dbReference type="GO" id="GO:0006506">
    <property type="term" value="P:GPI anchor biosynthetic process"/>
    <property type="evidence" value="ECO:0007669"/>
    <property type="project" value="UniProtKB-UniPathway"/>
</dbReference>
<dbReference type="PANTHER" id="PTHR15231">
    <property type="entry name" value="PHOSPHATIDYLINOSITOL N-ACETYLGLUCOSAMINYLTRANSFERASE SUBUNIT H"/>
    <property type="match status" value="1"/>
</dbReference>
<reference evidence="5 6" key="1">
    <citation type="journal article" date="2020" name="bioRxiv">
        <title>Sequence and annotation of 42 cannabis genomes reveals extensive copy number variation in cannabinoid synthesis and pathogen resistance genes.</title>
        <authorList>
            <person name="Mckernan K.J."/>
            <person name="Helbert Y."/>
            <person name="Kane L.T."/>
            <person name="Ebling H."/>
            <person name="Zhang L."/>
            <person name="Liu B."/>
            <person name="Eaton Z."/>
            <person name="Mclaughlin S."/>
            <person name="Kingan S."/>
            <person name="Baybayan P."/>
            <person name="Concepcion G."/>
            <person name="Jordan M."/>
            <person name="Riva A."/>
            <person name="Barbazuk W."/>
            <person name="Harkins T."/>
        </authorList>
    </citation>
    <scope>NUCLEOTIDE SEQUENCE [LARGE SCALE GENOMIC DNA]</scope>
    <source>
        <strain evidence="6">cv. Jamaican Lion 4</strain>
        <tissue evidence="5">Leaf</tissue>
    </source>
</reference>
<comment type="caution">
    <text evidence="5">The sequence shown here is derived from an EMBL/GenBank/DDBJ whole genome shotgun (WGS) entry which is preliminary data.</text>
</comment>
<proteinExistence type="inferred from homology"/>
<dbReference type="InterPro" id="IPR019328">
    <property type="entry name" value="PIGH-H_dom"/>
</dbReference>
<feature type="transmembrane region" description="Helical" evidence="3">
    <location>
        <begin position="68"/>
        <end position="85"/>
    </location>
</feature>
<feature type="domain" description="Phosphatidylinositol N-acetylglucosaminyltransferase subunit H conserved" evidence="4">
    <location>
        <begin position="93"/>
        <end position="156"/>
    </location>
</feature>
<dbReference type="EMBL" id="JAATIP010000098">
    <property type="protein sequence ID" value="KAF4373784.1"/>
    <property type="molecule type" value="Genomic_DNA"/>
</dbReference>
<keyword evidence="3" id="KW-1133">Transmembrane helix</keyword>
<protein>
    <recommendedName>
        <fullName evidence="4">Phosphatidylinositol N-acetylglucosaminyltransferase subunit H conserved domain-containing protein</fullName>
    </recommendedName>
</protein>
<evidence type="ECO:0000256" key="3">
    <source>
        <dbReference type="SAM" id="Phobius"/>
    </source>
</evidence>
<evidence type="ECO:0000259" key="4">
    <source>
        <dbReference type="Pfam" id="PF10181"/>
    </source>
</evidence>
<keyword evidence="3" id="KW-0472">Membrane</keyword>
<keyword evidence="3" id="KW-0812">Transmembrane</keyword>
<evidence type="ECO:0000256" key="2">
    <source>
        <dbReference type="ARBA" id="ARBA00009610"/>
    </source>
</evidence>
<evidence type="ECO:0000256" key="1">
    <source>
        <dbReference type="ARBA" id="ARBA00004687"/>
    </source>
</evidence>
<evidence type="ECO:0000313" key="6">
    <source>
        <dbReference type="Proteomes" id="UP000525078"/>
    </source>
</evidence>
<name>A0A7J6FST0_CANSA</name>
<organism evidence="5 6">
    <name type="scientific">Cannabis sativa</name>
    <name type="common">Hemp</name>
    <name type="synonym">Marijuana</name>
    <dbReference type="NCBI Taxonomy" id="3483"/>
    <lineage>
        <taxon>Eukaryota</taxon>
        <taxon>Viridiplantae</taxon>
        <taxon>Streptophyta</taxon>
        <taxon>Embryophyta</taxon>
        <taxon>Tracheophyta</taxon>
        <taxon>Spermatophyta</taxon>
        <taxon>Magnoliopsida</taxon>
        <taxon>eudicotyledons</taxon>
        <taxon>Gunneridae</taxon>
        <taxon>Pentapetalae</taxon>
        <taxon>rosids</taxon>
        <taxon>fabids</taxon>
        <taxon>Rosales</taxon>
        <taxon>Cannabaceae</taxon>
        <taxon>Cannabis</taxon>
    </lineage>
</organism>
<dbReference type="InterPro" id="IPR044215">
    <property type="entry name" value="PIG-H"/>
</dbReference>